<dbReference type="InterPro" id="IPR036188">
    <property type="entry name" value="FAD/NAD-bd_sf"/>
</dbReference>
<proteinExistence type="predicted"/>
<dbReference type="EMBL" id="BAAAZE010000016">
    <property type="protein sequence ID" value="GAA4034050.1"/>
    <property type="molecule type" value="Genomic_DNA"/>
</dbReference>
<evidence type="ECO:0000313" key="1">
    <source>
        <dbReference type="EMBL" id="GAA4034050.1"/>
    </source>
</evidence>
<dbReference type="Proteomes" id="UP001501353">
    <property type="component" value="Unassembled WGS sequence"/>
</dbReference>
<dbReference type="SUPFAM" id="SSF51905">
    <property type="entry name" value="FAD/NAD(P)-binding domain"/>
    <property type="match status" value="1"/>
</dbReference>
<organism evidence="1 2">
    <name type="scientific">Actimicrobium antarcticum</name>
    <dbReference type="NCBI Taxonomy" id="1051899"/>
    <lineage>
        <taxon>Bacteria</taxon>
        <taxon>Pseudomonadati</taxon>
        <taxon>Pseudomonadota</taxon>
        <taxon>Betaproteobacteria</taxon>
        <taxon>Burkholderiales</taxon>
        <taxon>Oxalobacteraceae</taxon>
        <taxon>Actimicrobium</taxon>
    </lineage>
</organism>
<dbReference type="RefSeq" id="WP_344765623.1">
    <property type="nucleotide sequence ID" value="NZ_BAAAZE010000016.1"/>
</dbReference>
<reference evidence="2" key="1">
    <citation type="journal article" date="2019" name="Int. J. Syst. Evol. Microbiol.">
        <title>The Global Catalogue of Microorganisms (GCM) 10K type strain sequencing project: providing services to taxonomists for standard genome sequencing and annotation.</title>
        <authorList>
            <consortium name="The Broad Institute Genomics Platform"/>
            <consortium name="The Broad Institute Genome Sequencing Center for Infectious Disease"/>
            <person name="Wu L."/>
            <person name="Ma J."/>
        </authorList>
    </citation>
    <scope>NUCLEOTIDE SEQUENCE [LARGE SCALE GENOMIC DNA]</scope>
    <source>
        <strain evidence="2">JCM 16673</strain>
    </source>
</reference>
<dbReference type="Pfam" id="PF05834">
    <property type="entry name" value="Lycopene_cycl"/>
    <property type="match status" value="1"/>
</dbReference>
<name>A0ABP7U136_9BURK</name>
<comment type="caution">
    <text evidence="1">The sequence shown here is derived from an EMBL/GenBank/DDBJ whole genome shotgun (WGS) entry which is preliminary data.</text>
</comment>
<sequence>MTFDIVIVGGGLSGLALAAELARPEFSRLRVLVLEARATYTRDRTWSYWQSSADAGHRYSHLERRQWLRWCVRQEAAASITHRGKTQSYCSLDGDLFYAAAQRAIAQSDHVELRLNSPVCHVTGAEMPSVETVGGEVIRATWVFDARPPTRNNASALVQQFVGCEITTDRDVFDPTTVELMQFFPSTDGLHFFYVLPYSSRNALVESTWISPASLTPDFGNELKHFITNSLGLTSYDVVYEEKGVLHLGMNNAASDMATYVVPLGRAAGTLRPSTGYAFLETLAHAEQIAASMERHLMTGELKDWVPTVFKRAALDTWMDTVFLHVLARDWSKGPGYFMQLFKKLDTNTMVAFLSGKANWWQRLMVASALPVLPFTAQALATWIAKVPRLLRARR</sequence>
<keyword evidence="2" id="KW-1185">Reference proteome</keyword>
<dbReference type="Gene3D" id="3.50.50.60">
    <property type="entry name" value="FAD/NAD(P)-binding domain"/>
    <property type="match status" value="1"/>
</dbReference>
<gene>
    <name evidence="1" type="ORF">GCM10022212_36630</name>
</gene>
<evidence type="ECO:0000313" key="2">
    <source>
        <dbReference type="Proteomes" id="UP001501353"/>
    </source>
</evidence>
<accession>A0ABP7U136</accession>
<protein>
    <submittedName>
        <fullName evidence="1">Lycopene cyclase family protein</fullName>
    </submittedName>
</protein>